<protein>
    <submittedName>
        <fullName evidence="6">Crp/Fnr family transcriptional regulator</fullName>
    </submittedName>
</protein>
<dbReference type="SUPFAM" id="SSF51206">
    <property type="entry name" value="cAMP-binding domain-like"/>
    <property type="match status" value="1"/>
</dbReference>
<comment type="caution">
    <text evidence="6">The sequence shown here is derived from an EMBL/GenBank/DDBJ whole genome shotgun (WGS) entry which is preliminary data.</text>
</comment>
<keyword evidence="7" id="KW-1185">Reference proteome</keyword>
<gene>
    <name evidence="6" type="ORF">FLL46_20685</name>
</gene>
<evidence type="ECO:0000313" key="7">
    <source>
        <dbReference type="Proteomes" id="UP000315439"/>
    </source>
</evidence>
<reference evidence="6 7" key="1">
    <citation type="submission" date="2019-07" db="EMBL/GenBank/DDBJ databases">
        <title>Draft genome for Aliikangiella sp. M105.</title>
        <authorList>
            <person name="Wang G."/>
        </authorList>
    </citation>
    <scope>NUCLEOTIDE SEQUENCE [LARGE SCALE GENOMIC DNA]</scope>
    <source>
        <strain evidence="6 7">M105</strain>
    </source>
</reference>
<evidence type="ECO:0000256" key="2">
    <source>
        <dbReference type="ARBA" id="ARBA00023125"/>
    </source>
</evidence>
<dbReference type="AlphaFoldDB" id="A0A545U822"/>
<evidence type="ECO:0000259" key="5">
    <source>
        <dbReference type="PROSITE" id="PS51063"/>
    </source>
</evidence>
<dbReference type="GO" id="GO:0005829">
    <property type="term" value="C:cytosol"/>
    <property type="evidence" value="ECO:0007669"/>
    <property type="project" value="TreeGrafter"/>
</dbReference>
<evidence type="ECO:0000259" key="4">
    <source>
        <dbReference type="PROSITE" id="PS50042"/>
    </source>
</evidence>
<evidence type="ECO:0000313" key="6">
    <source>
        <dbReference type="EMBL" id="TQV85611.1"/>
    </source>
</evidence>
<dbReference type="Gene3D" id="2.60.120.10">
    <property type="entry name" value="Jelly Rolls"/>
    <property type="match status" value="1"/>
</dbReference>
<dbReference type="Proteomes" id="UP000315439">
    <property type="component" value="Unassembled WGS sequence"/>
</dbReference>
<dbReference type="Pfam" id="PF13545">
    <property type="entry name" value="HTH_Crp_2"/>
    <property type="match status" value="1"/>
</dbReference>
<dbReference type="GO" id="GO:0003677">
    <property type="term" value="F:DNA binding"/>
    <property type="evidence" value="ECO:0007669"/>
    <property type="project" value="UniProtKB-KW"/>
</dbReference>
<dbReference type="PROSITE" id="PS50042">
    <property type="entry name" value="CNMP_BINDING_3"/>
    <property type="match status" value="1"/>
</dbReference>
<dbReference type="OrthoDB" id="6881322at2"/>
<dbReference type="PROSITE" id="PS51063">
    <property type="entry name" value="HTH_CRP_2"/>
    <property type="match status" value="1"/>
</dbReference>
<name>A0A545U822_9GAMM</name>
<dbReference type="SMART" id="SM00419">
    <property type="entry name" value="HTH_CRP"/>
    <property type="match status" value="1"/>
</dbReference>
<feature type="domain" description="HTH crp-type" evidence="5">
    <location>
        <begin position="127"/>
        <end position="205"/>
    </location>
</feature>
<feature type="domain" description="Cyclic nucleotide-binding" evidence="4">
    <location>
        <begin position="1"/>
        <end position="96"/>
    </location>
</feature>
<keyword evidence="2" id="KW-0238">DNA-binding</keyword>
<dbReference type="InterPro" id="IPR000595">
    <property type="entry name" value="cNMP-bd_dom"/>
</dbReference>
<sequence length="214" mass="23937">MKHDLLQFSVLKSIEPGETLFSRGDARNGLFAVVDGSIRITGLNEDGKEAILTFIEPPSWIGEVALFDGDNRTHHAIAETAVTVLHIPQEKLDDMLERHPEYWKEFGILLAHKLRLTFQAIEDLSLLPAATRLCRRLVIIAQGYGGISGRHKSGINPQRVISVSQEQLGLMLSISRQTTNQILKELQAKGMIKITYGEIEILDLDQLKHQAQLP</sequence>
<dbReference type="InterPro" id="IPR014710">
    <property type="entry name" value="RmlC-like_jellyroll"/>
</dbReference>
<evidence type="ECO:0000256" key="1">
    <source>
        <dbReference type="ARBA" id="ARBA00023015"/>
    </source>
</evidence>
<organism evidence="6 7">
    <name type="scientific">Aliikangiella coralliicola</name>
    <dbReference type="NCBI Taxonomy" id="2592383"/>
    <lineage>
        <taxon>Bacteria</taxon>
        <taxon>Pseudomonadati</taxon>
        <taxon>Pseudomonadota</taxon>
        <taxon>Gammaproteobacteria</taxon>
        <taxon>Oceanospirillales</taxon>
        <taxon>Pleioneaceae</taxon>
        <taxon>Aliikangiella</taxon>
    </lineage>
</organism>
<dbReference type="PANTHER" id="PTHR24567">
    <property type="entry name" value="CRP FAMILY TRANSCRIPTIONAL REGULATORY PROTEIN"/>
    <property type="match status" value="1"/>
</dbReference>
<dbReference type="EMBL" id="VIKS01000012">
    <property type="protein sequence ID" value="TQV85611.1"/>
    <property type="molecule type" value="Genomic_DNA"/>
</dbReference>
<dbReference type="InterPro" id="IPR050397">
    <property type="entry name" value="Env_Response_Regulators"/>
</dbReference>
<dbReference type="InterPro" id="IPR018490">
    <property type="entry name" value="cNMP-bd_dom_sf"/>
</dbReference>
<evidence type="ECO:0000256" key="3">
    <source>
        <dbReference type="ARBA" id="ARBA00023163"/>
    </source>
</evidence>
<accession>A0A545U822</accession>
<dbReference type="SMART" id="SM00100">
    <property type="entry name" value="cNMP"/>
    <property type="match status" value="1"/>
</dbReference>
<keyword evidence="3" id="KW-0804">Transcription</keyword>
<dbReference type="InterPro" id="IPR036390">
    <property type="entry name" value="WH_DNA-bd_sf"/>
</dbReference>
<dbReference type="InterPro" id="IPR012318">
    <property type="entry name" value="HTH_CRP"/>
</dbReference>
<keyword evidence="1" id="KW-0805">Transcription regulation</keyword>
<dbReference type="SUPFAM" id="SSF46785">
    <property type="entry name" value="Winged helix' DNA-binding domain"/>
    <property type="match status" value="1"/>
</dbReference>
<dbReference type="PANTHER" id="PTHR24567:SF74">
    <property type="entry name" value="HTH-TYPE TRANSCRIPTIONAL REGULATOR ARCR"/>
    <property type="match status" value="1"/>
</dbReference>
<proteinExistence type="predicted"/>
<dbReference type="GO" id="GO:0003700">
    <property type="term" value="F:DNA-binding transcription factor activity"/>
    <property type="evidence" value="ECO:0007669"/>
    <property type="project" value="TreeGrafter"/>
</dbReference>
<dbReference type="CDD" id="cd00038">
    <property type="entry name" value="CAP_ED"/>
    <property type="match status" value="1"/>
</dbReference>
<dbReference type="Pfam" id="PF00027">
    <property type="entry name" value="cNMP_binding"/>
    <property type="match status" value="1"/>
</dbReference>